<organism evidence="1 2">
    <name type="scientific">Puccinia sorghi</name>
    <dbReference type="NCBI Taxonomy" id="27349"/>
    <lineage>
        <taxon>Eukaryota</taxon>
        <taxon>Fungi</taxon>
        <taxon>Dikarya</taxon>
        <taxon>Basidiomycota</taxon>
        <taxon>Pucciniomycotina</taxon>
        <taxon>Pucciniomycetes</taxon>
        <taxon>Pucciniales</taxon>
        <taxon>Pucciniaceae</taxon>
        <taxon>Puccinia</taxon>
    </lineage>
</organism>
<gene>
    <name evidence="1" type="ORF">VP01_5564g1</name>
</gene>
<protein>
    <submittedName>
        <fullName evidence="1">Uncharacterized protein</fullName>
    </submittedName>
</protein>
<comment type="caution">
    <text evidence="1">The sequence shown here is derived from an EMBL/GenBank/DDBJ whole genome shotgun (WGS) entry which is preliminary data.</text>
</comment>
<dbReference type="Proteomes" id="UP000037035">
    <property type="component" value="Unassembled WGS sequence"/>
</dbReference>
<feature type="non-terminal residue" evidence="1">
    <location>
        <position position="66"/>
    </location>
</feature>
<keyword evidence="2" id="KW-1185">Reference proteome</keyword>
<sequence length="66" mass="7592">MFTQRNFKVYSAKFSWPLPFLKPDRSGEKFCTPGMKPPDNFEGENSLKLQGFLQSCKLLFSNDPTV</sequence>
<dbReference type="AlphaFoldDB" id="A0A0L6UJ75"/>
<proteinExistence type="predicted"/>
<name>A0A0L6UJ75_9BASI</name>
<dbReference type="VEuPathDB" id="FungiDB:VP01_5564g1"/>
<reference evidence="1 2" key="1">
    <citation type="submission" date="2015-08" db="EMBL/GenBank/DDBJ databases">
        <title>Next Generation Sequencing and Analysis of the Genome of Puccinia sorghi L Schw, the Causal Agent of Maize Common Rust.</title>
        <authorList>
            <person name="Rochi L."/>
            <person name="Burguener G."/>
            <person name="Darino M."/>
            <person name="Turjanski A."/>
            <person name="Kreff E."/>
            <person name="Dieguez M.J."/>
            <person name="Sacco F."/>
        </authorList>
    </citation>
    <scope>NUCLEOTIDE SEQUENCE [LARGE SCALE GENOMIC DNA]</scope>
    <source>
        <strain evidence="1 2">RO10H11247</strain>
    </source>
</reference>
<evidence type="ECO:0000313" key="2">
    <source>
        <dbReference type="Proteomes" id="UP000037035"/>
    </source>
</evidence>
<dbReference type="EMBL" id="LAVV01010790">
    <property type="protein sequence ID" value="KNZ48568.1"/>
    <property type="molecule type" value="Genomic_DNA"/>
</dbReference>
<evidence type="ECO:0000313" key="1">
    <source>
        <dbReference type="EMBL" id="KNZ48568.1"/>
    </source>
</evidence>
<accession>A0A0L6UJ75</accession>
<dbReference type="OrthoDB" id="2514324at2759"/>